<sequence>MAQPFKFSMVFTADNSQAKSATQEVDKALQQSGRAAEAFGGKAAQGFSAFAGSAGSARTAMQELVAATTGLDRTGSGVSAANTALAAYGAQLDALQAKFDPLFAAQQRYRQAVEDIDRAQGAGVVTASQAIDLRLRERNAFDAVTAAAERTALAKKKAAEDIVGRATITPDRRADIAAYGAQLDSLRAKYNPLFAVTQRYKQEVAEIRQVHRAGAISADEMTAAISRQRQATLASIDAIKGRNAAMMRGGGFGIDPRFRRQNLGYQAFDIGQGLASGMPLGMVGVQQLPQIIQLYAGQGGLKSFLSDFSAIGRGALGVLNPLTLGIGALTAAVGVGAGAYNSYLTSMKSVETAATGLGRAMAGTTAEMEASAEAGAAAAGISIGAARSMQTAFLRTGKIGSENFEDLIGISRDFAATIGIAASDSGDALAKMFADPAKAADTLSQQYNLIGAATARQVRNLAEQNRLVEAQALLLDSLPGKLADAEQSTTALGRAWRAIATVAGNTWNATGEGIGAFFGDLSGKTDEELQAILDAPFAGRGRSGSSWAQKQEAELELARRQNRADDSEAAAARQRVTAASTIADASPALSGTNRETALRNQIAALTTGIETARTDGETPDEEIRRQTMALNAKQRALAGLGNQQENLLELDRLDIRIANEKNAVLRAELEARRKQLEFASQEATQSKVDFETKRAYNNVIEATIAGTKAQIDQINAETEIRVRLNAQVAAGIIPAADVNRLLQEELQLRPLIAAADVAGIENKKELTEALEGLRKAYEDAAEEQRRSANEQALRAGQQELALLQARLGLVGAETAERRRALAVLEEEKKLKELRVDENDPQYAERIEQAKKIADAESELDRAESNRDAIRTRQENIETLKTQMALIGATSAEQRRALAVLEEKNRLTREGIALDSEAGRTRLALAAAEAELTSAVERRQAQYEALRSQGEDAERLRAEINLVGASEAVRRRELAVLEEMQALRREGLSIGDREAQQRLQNVRNLADMETVLERQRDAWGEVRSAQEDVVRSALDFKKLASGDFSGVLEDMANRIGQTILDLGAINPTLNGTIGTNYGTFDDLRKPGQNILSTILGVGQSVAAMNVQAATVIVNGGVAAGPGGIMPSAANDNPGLAGLTAGSGQPLNYVRGIYDGVDARLKDILEKTAMASGFRVDAISGLRSGDTDSFHSLGKALDIQLTDMLTGKILPNYQDASAFGEYESFAQLARMIQMRDYPELADQFRWGGYFSGPKGKYGALDLMHFDLGGDRVGMGGGSWAGGLTSRQMAFWPGIQSNGMQASRALEALAQNTGIANQGLGLFGNGLNQFGQALGNVQIGGGASGGGGGGLFGWLGNLFGGIFGGGSQMQIAQANVVAGTAGLYKDGGPIVGPGGPRDDMVPIWASDGEFMVNAEATAKHRPILEAINSGRPFGRFASGGIVETGPAYWPQAANRNAASQNDNRPFQITVENHLGVPAEAEVREETDAQGRPSARLVLSGGVADGLRARDGEARKVMRDQYGVRPLGVAR</sequence>
<gene>
    <name evidence="4" type="ORF">JET14_11915</name>
</gene>
<evidence type="ECO:0000313" key="4">
    <source>
        <dbReference type="EMBL" id="QQM29046.1"/>
    </source>
</evidence>
<feature type="domain" description="Bacteriophage tail tape measure N-terminal" evidence="3">
    <location>
        <begin position="257"/>
        <end position="459"/>
    </location>
</feature>
<protein>
    <submittedName>
        <fullName evidence="4">Phage tail length tape measure family protein</fullName>
    </submittedName>
</protein>
<dbReference type="KEGG" id="mlut:JET14_11915"/>
<dbReference type="PANTHER" id="PTHR43941:SF1">
    <property type="entry name" value="STRUCTURAL MAINTENANCE OF CHROMOSOMES PROTEIN 2"/>
    <property type="match status" value="1"/>
</dbReference>
<keyword evidence="1" id="KW-0175">Coiled coil</keyword>
<dbReference type="RefSeq" id="WP_200333758.1">
    <property type="nucleotide sequence ID" value="NZ_CP066786.1"/>
</dbReference>
<evidence type="ECO:0000256" key="1">
    <source>
        <dbReference type="SAM" id="Coils"/>
    </source>
</evidence>
<dbReference type="Proteomes" id="UP000596083">
    <property type="component" value="Chromosome"/>
</dbReference>
<accession>A0A7T7KJY2</accession>
<feature type="compositionally biased region" description="Basic and acidic residues" evidence="2">
    <location>
        <begin position="551"/>
        <end position="566"/>
    </location>
</feature>
<feature type="coiled-coil region" evidence="1">
    <location>
        <begin position="650"/>
        <end position="686"/>
    </location>
</feature>
<proteinExistence type="predicted"/>
<evidence type="ECO:0000259" key="3">
    <source>
        <dbReference type="Pfam" id="PF06791"/>
    </source>
</evidence>
<dbReference type="Pfam" id="PF06791">
    <property type="entry name" value="TMP_2"/>
    <property type="match status" value="1"/>
</dbReference>
<dbReference type="InterPro" id="IPR009628">
    <property type="entry name" value="Phage_tape_measure_N"/>
</dbReference>
<organism evidence="4 5">
    <name type="scientific">Martelella lutilitoris</name>
    <dbReference type="NCBI Taxonomy" id="2583532"/>
    <lineage>
        <taxon>Bacteria</taxon>
        <taxon>Pseudomonadati</taxon>
        <taxon>Pseudomonadota</taxon>
        <taxon>Alphaproteobacteria</taxon>
        <taxon>Hyphomicrobiales</taxon>
        <taxon>Aurantimonadaceae</taxon>
        <taxon>Martelella</taxon>
    </lineage>
</organism>
<reference evidence="4 5" key="1">
    <citation type="submission" date="2020-12" db="EMBL/GenBank/DDBJ databases">
        <authorList>
            <person name="Zheng R.K."/>
            <person name="Sun C.M."/>
        </authorList>
    </citation>
    <scope>NUCLEOTIDE SEQUENCE [LARGE SCALE GENOMIC DNA]</scope>
    <source>
        <strain evidence="4 5">ZRK001</strain>
    </source>
</reference>
<dbReference type="PANTHER" id="PTHR43941">
    <property type="entry name" value="STRUCTURAL MAINTENANCE OF CHROMOSOMES PROTEIN 2"/>
    <property type="match status" value="1"/>
</dbReference>
<feature type="coiled-coil region" evidence="1">
    <location>
        <begin position="845"/>
        <end position="879"/>
    </location>
</feature>
<evidence type="ECO:0000313" key="5">
    <source>
        <dbReference type="Proteomes" id="UP000596083"/>
    </source>
</evidence>
<feature type="region of interest" description="Disordered" evidence="2">
    <location>
        <begin position="539"/>
        <end position="575"/>
    </location>
</feature>
<feature type="coiled-coil region" evidence="1">
    <location>
        <begin position="763"/>
        <end position="790"/>
    </location>
</feature>
<evidence type="ECO:0000256" key="2">
    <source>
        <dbReference type="SAM" id="MobiDB-lite"/>
    </source>
</evidence>
<dbReference type="EMBL" id="CP066786">
    <property type="protein sequence ID" value="QQM29046.1"/>
    <property type="molecule type" value="Genomic_DNA"/>
</dbReference>
<name>A0A7T7KJY2_9HYPH</name>